<evidence type="ECO:0000259" key="5">
    <source>
        <dbReference type="PROSITE" id="PS50089"/>
    </source>
</evidence>
<dbReference type="Pfam" id="PF13445">
    <property type="entry name" value="zf-RING_UBOX"/>
    <property type="match status" value="1"/>
</dbReference>
<dbReference type="InterPro" id="IPR001841">
    <property type="entry name" value="Znf_RING"/>
</dbReference>
<evidence type="ECO:0000256" key="3">
    <source>
        <dbReference type="ARBA" id="ARBA00022833"/>
    </source>
</evidence>
<dbReference type="PANTHER" id="PTHR15898">
    <property type="entry name" value="BIFUNCTIONAL APOPTOSIS REGULATOR"/>
    <property type="match status" value="1"/>
</dbReference>
<dbReference type="Proteomes" id="UP001150217">
    <property type="component" value="Unassembled WGS sequence"/>
</dbReference>
<dbReference type="InterPro" id="IPR017907">
    <property type="entry name" value="Znf_RING_CS"/>
</dbReference>
<keyword evidence="7" id="KW-1185">Reference proteome</keyword>
<evidence type="ECO:0000256" key="1">
    <source>
        <dbReference type="ARBA" id="ARBA00022723"/>
    </source>
</evidence>
<reference evidence="6" key="1">
    <citation type="submission" date="2022-08" db="EMBL/GenBank/DDBJ databases">
        <title>A Global Phylogenomic Analysis of the Shiitake Genus Lentinula.</title>
        <authorList>
            <consortium name="DOE Joint Genome Institute"/>
            <person name="Sierra-Patev S."/>
            <person name="Min B."/>
            <person name="Naranjo-Ortiz M."/>
            <person name="Looney B."/>
            <person name="Konkel Z."/>
            <person name="Slot J.C."/>
            <person name="Sakamoto Y."/>
            <person name="Steenwyk J.L."/>
            <person name="Rokas A."/>
            <person name="Carro J."/>
            <person name="Camarero S."/>
            <person name="Ferreira P."/>
            <person name="Molpeceres G."/>
            <person name="Ruiz-Duenas F.J."/>
            <person name="Serrano A."/>
            <person name="Henrissat B."/>
            <person name="Drula E."/>
            <person name="Hughes K.W."/>
            <person name="Mata J.L."/>
            <person name="Ishikawa N.K."/>
            <person name="Vargas-Isla R."/>
            <person name="Ushijima S."/>
            <person name="Smith C.A."/>
            <person name="Ahrendt S."/>
            <person name="Andreopoulos W."/>
            <person name="He G."/>
            <person name="Labutti K."/>
            <person name="Lipzen A."/>
            <person name="Ng V."/>
            <person name="Riley R."/>
            <person name="Sandor L."/>
            <person name="Barry K."/>
            <person name="Martinez A.T."/>
            <person name="Xiao Y."/>
            <person name="Gibbons J.G."/>
            <person name="Terashima K."/>
            <person name="Grigoriev I.V."/>
            <person name="Hibbett D.S."/>
        </authorList>
    </citation>
    <scope>NUCLEOTIDE SEQUENCE</scope>
    <source>
        <strain evidence="6">RHP3577 ss4</strain>
    </source>
</reference>
<organism evidence="6 7">
    <name type="scientific">Lentinula lateritia</name>
    <dbReference type="NCBI Taxonomy" id="40482"/>
    <lineage>
        <taxon>Eukaryota</taxon>
        <taxon>Fungi</taxon>
        <taxon>Dikarya</taxon>
        <taxon>Basidiomycota</taxon>
        <taxon>Agaricomycotina</taxon>
        <taxon>Agaricomycetes</taxon>
        <taxon>Agaricomycetidae</taxon>
        <taxon>Agaricales</taxon>
        <taxon>Marasmiineae</taxon>
        <taxon>Omphalotaceae</taxon>
        <taxon>Lentinula</taxon>
    </lineage>
</organism>
<feature type="domain" description="RING-type" evidence="5">
    <location>
        <begin position="160"/>
        <end position="211"/>
    </location>
</feature>
<keyword evidence="1" id="KW-0479">Metal-binding</keyword>
<comment type="caution">
    <text evidence="6">The sequence shown here is derived from an EMBL/GenBank/DDBJ whole genome shotgun (WGS) entry which is preliminary data.</text>
</comment>
<dbReference type="InterPro" id="IPR013083">
    <property type="entry name" value="Znf_RING/FYVE/PHD"/>
</dbReference>
<proteinExistence type="predicted"/>
<protein>
    <recommendedName>
        <fullName evidence="5">RING-type domain-containing protein</fullName>
    </recommendedName>
</protein>
<evidence type="ECO:0000313" key="7">
    <source>
        <dbReference type="Proteomes" id="UP001150217"/>
    </source>
</evidence>
<dbReference type="EMBL" id="JANVFT010000106">
    <property type="protein sequence ID" value="KAJ4467622.1"/>
    <property type="molecule type" value="Genomic_DNA"/>
</dbReference>
<evidence type="ECO:0000313" key="6">
    <source>
        <dbReference type="EMBL" id="KAJ4467622.1"/>
    </source>
</evidence>
<dbReference type="InterPro" id="IPR027370">
    <property type="entry name" value="Znf-RING_euk"/>
</dbReference>
<keyword evidence="3" id="KW-0862">Zinc</keyword>
<dbReference type="Gene3D" id="3.30.40.10">
    <property type="entry name" value="Zinc/RING finger domain, C3HC4 (zinc finger)"/>
    <property type="match status" value="1"/>
</dbReference>
<dbReference type="PROSITE" id="PS50089">
    <property type="entry name" value="ZF_RING_2"/>
    <property type="match status" value="1"/>
</dbReference>
<gene>
    <name evidence="6" type="ORF">C8R41DRAFT_871373</name>
</gene>
<name>A0ABQ8V043_9AGAR</name>
<dbReference type="SMART" id="SM00184">
    <property type="entry name" value="RING"/>
    <property type="match status" value="1"/>
</dbReference>
<dbReference type="SUPFAM" id="SSF57850">
    <property type="entry name" value="RING/U-box"/>
    <property type="match status" value="1"/>
</dbReference>
<evidence type="ECO:0000256" key="2">
    <source>
        <dbReference type="ARBA" id="ARBA00022771"/>
    </source>
</evidence>
<sequence length="249" mass="27333">MQAPSAPRQHPMITRSKIPRTLGPDAISAPLSSISAANATGVDCTFTLDIHPISAASATAMDSTSFVNIDSIMLPPSGSATSSSSITIPVLPSVLSDDNCDNNFHGEVETYLDYTSDLLKAQAEEVKLLRWEVASAREEKYALKARHEADVTARKEEYRCPICFELLWDPYVLPCGHSFCACCLSQQRMHDFRTKSRNYGTLLITCCPLCRAEVCHKPVLSCTIQQGVQLVANEAGIVAPPPHKLRWPW</sequence>
<accession>A0ABQ8V043</accession>
<dbReference type="PROSITE" id="PS00518">
    <property type="entry name" value="ZF_RING_1"/>
    <property type="match status" value="1"/>
</dbReference>
<evidence type="ECO:0000256" key="4">
    <source>
        <dbReference type="PROSITE-ProRule" id="PRU00175"/>
    </source>
</evidence>
<keyword evidence="2 4" id="KW-0863">Zinc-finger</keyword>
<dbReference type="PANTHER" id="PTHR15898:SF13">
    <property type="entry name" value="BIFUNCTIONAL APOPTOSIS REGULATOR"/>
    <property type="match status" value="1"/>
</dbReference>